<proteinExistence type="predicted"/>
<gene>
    <name evidence="1" type="ORF">ACX27_06050</name>
</gene>
<organism evidence="1 2">
    <name type="scientific">Nostoc piscinale CENA21</name>
    <dbReference type="NCBI Taxonomy" id="224013"/>
    <lineage>
        <taxon>Bacteria</taxon>
        <taxon>Bacillati</taxon>
        <taxon>Cyanobacteriota</taxon>
        <taxon>Cyanophyceae</taxon>
        <taxon>Nostocales</taxon>
        <taxon>Nostocaceae</taxon>
        <taxon>Nostoc</taxon>
    </lineage>
</organism>
<sequence>MSEINIGDYLAHPLVRYRNHLEFNGYHVDEEDELLLCRHPRKHGLIVKNVPNRGVLIRILYSCNLNVYRHNLLEYVNELNLLFMFMKAYIDNSGSNLYMETFCEGEYDRTNFSIVLDNIEYDMEMFINHHQTRECLL</sequence>
<dbReference type="OrthoDB" id="456076at2"/>
<evidence type="ECO:0000313" key="1">
    <source>
        <dbReference type="EMBL" id="ALF52507.1"/>
    </source>
</evidence>
<dbReference type="KEGG" id="npz:ACX27_06050"/>
<protein>
    <submittedName>
        <fullName evidence="1">DNA mismatch repair protein</fullName>
    </submittedName>
</protein>
<keyword evidence="2" id="KW-1185">Reference proteome</keyword>
<name>A0A0M3V4T6_9NOSO</name>
<dbReference type="Proteomes" id="UP000062645">
    <property type="component" value="Chromosome"/>
</dbReference>
<dbReference type="RefSeq" id="WP_062289728.1">
    <property type="nucleotide sequence ID" value="NZ_CP012036.1"/>
</dbReference>
<dbReference type="PATRIC" id="fig|224013.5.peg.1469"/>
<reference evidence="1 2" key="2">
    <citation type="journal article" date="2016" name="Genome Announc.">
        <title>Draft Genome Sequence of the N2-Fixing Cyanobacterium Nostoc piscinale CENA21, Isolated from the Brazilian Amazon Floodplain.</title>
        <authorList>
            <person name="Leao T."/>
            <person name="Guimaraes P.I."/>
            <person name="de Melo A.G."/>
            <person name="Ramos R.T."/>
            <person name="Leao P.N."/>
            <person name="Silva A."/>
            <person name="Fiore M.F."/>
            <person name="Schneider M.P."/>
        </authorList>
    </citation>
    <scope>NUCLEOTIDE SEQUENCE [LARGE SCALE GENOMIC DNA]</scope>
    <source>
        <strain evidence="1 2">CENA21</strain>
    </source>
</reference>
<evidence type="ECO:0000313" key="2">
    <source>
        <dbReference type="Proteomes" id="UP000062645"/>
    </source>
</evidence>
<reference evidence="2" key="1">
    <citation type="submission" date="2015-07" db="EMBL/GenBank/DDBJ databases">
        <title>Genome Of Nitrogen-Fixing Cyanobacterium Nostoc piscinale CENA21 From Solimoes/Amazon River Floodplain Sediments And Comparative Genomics To Uncover Biosynthetic Natural Products Potential.</title>
        <authorList>
            <person name="Leao T.F."/>
            <person name="Leao P.N."/>
            <person name="Guimaraes P.I."/>
            <person name="de Melo A.G.C."/>
            <person name="Ramos R.T.J."/>
            <person name="Silva A."/>
            <person name="Fiore M.F."/>
            <person name="Schneider M.P.C."/>
        </authorList>
    </citation>
    <scope>NUCLEOTIDE SEQUENCE [LARGE SCALE GENOMIC DNA]</scope>
    <source>
        <strain evidence="2">CENA21</strain>
    </source>
</reference>
<accession>A0A0M3V4T6</accession>
<dbReference type="AlphaFoldDB" id="A0A0M3V4T6"/>
<dbReference type="EMBL" id="CP012036">
    <property type="protein sequence ID" value="ALF52507.1"/>
    <property type="molecule type" value="Genomic_DNA"/>
</dbReference>